<comment type="caution">
    <text evidence="3">The sequence shown here is derived from an EMBL/GenBank/DDBJ whole genome shotgun (WGS) entry which is preliminary data.</text>
</comment>
<proteinExistence type="predicted"/>
<keyword evidence="4" id="KW-1185">Reference proteome</keyword>
<keyword evidence="3" id="KW-0969">Cilium</keyword>
<sequence length="185" mass="19766">MNDMDADEIVRQRKQSDRMPIFDKALVGTGIALAGLAMFFPWYAFLNQEKFALPALWNGATQDLPEKIGTPGMASAPEASPSEPAQTLAAETQAAVDRLVTATVPAPAATAGEPAEPMLDQPLPGSITFKLVHVAGGRALIEDVSGMYIVRVGSPLPDNSRLATLEERDGNWVMITSRGDVFKAE</sequence>
<evidence type="ECO:0000256" key="1">
    <source>
        <dbReference type="SAM" id="MobiDB-lite"/>
    </source>
</evidence>
<keyword evidence="3" id="KW-0282">Flagellum</keyword>
<dbReference type="Proteomes" id="UP001139089">
    <property type="component" value="Unassembled WGS sequence"/>
</dbReference>
<feature type="compositionally biased region" description="Low complexity" evidence="1">
    <location>
        <begin position="74"/>
        <end position="85"/>
    </location>
</feature>
<dbReference type="RefSeq" id="WP_231812556.1">
    <property type="nucleotide sequence ID" value="NZ_JAJOZR010000003.1"/>
</dbReference>
<evidence type="ECO:0000256" key="2">
    <source>
        <dbReference type="SAM" id="Phobius"/>
    </source>
</evidence>
<evidence type="ECO:0000313" key="4">
    <source>
        <dbReference type="Proteomes" id="UP001139089"/>
    </source>
</evidence>
<keyword evidence="2" id="KW-0472">Membrane</keyword>
<name>A0A9X1NSA8_9HYPH</name>
<feature type="region of interest" description="Disordered" evidence="1">
    <location>
        <begin position="67"/>
        <end position="86"/>
    </location>
</feature>
<keyword evidence="3" id="KW-0966">Cell projection</keyword>
<protein>
    <submittedName>
        <fullName evidence="3">Flagellar protein</fullName>
    </submittedName>
</protein>
<dbReference type="AlphaFoldDB" id="A0A9X1NSA8"/>
<accession>A0A9X1NSA8</accession>
<gene>
    <name evidence="3" type="ORF">LRX75_05370</name>
</gene>
<keyword evidence="2" id="KW-1133">Transmembrane helix</keyword>
<organism evidence="3 4">
    <name type="scientific">Rhizobium quercicola</name>
    <dbReference type="NCBI Taxonomy" id="2901226"/>
    <lineage>
        <taxon>Bacteria</taxon>
        <taxon>Pseudomonadati</taxon>
        <taxon>Pseudomonadota</taxon>
        <taxon>Alphaproteobacteria</taxon>
        <taxon>Hyphomicrobiales</taxon>
        <taxon>Rhizobiaceae</taxon>
        <taxon>Rhizobium/Agrobacterium group</taxon>
        <taxon>Rhizobium</taxon>
    </lineage>
</organism>
<dbReference type="EMBL" id="JAJOZR010000003">
    <property type="protein sequence ID" value="MCD7108471.1"/>
    <property type="molecule type" value="Genomic_DNA"/>
</dbReference>
<feature type="transmembrane region" description="Helical" evidence="2">
    <location>
        <begin position="21"/>
        <end position="45"/>
    </location>
</feature>
<evidence type="ECO:0000313" key="3">
    <source>
        <dbReference type="EMBL" id="MCD7108471.1"/>
    </source>
</evidence>
<reference evidence="3" key="1">
    <citation type="submission" date="2021-12" db="EMBL/GenBank/DDBJ databases">
        <authorList>
            <person name="Li Y."/>
        </authorList>
    </citation>
    <scope>NUCLEOTIDE SEQUENCE</scope>
    <source>
        <strain evidence="3">DKSPLA3</strain>
    </source>
</reference>
<keyword evidence="2" id="KW-0812">Transmembrane</keyword>